<dbReference type="InterPro" id="IPR005746">
    <property type="entry name" value="Thioredoxin"/>
</dbReference>
<keyword evidence="7" id="KW-1185">Reference proteome</keyword>
<proteinExistence type="inferred from homology"/>
<dbReference type="Proteomes" id="UP000271974">
    <property type="component" value="Unassembled WGS sequence"/>
</dbReference>
<dbReference type="InterPro" id="IPR036249">
    <property type="entry name" value="Thioredoxin-like_sf"/>
</dbReference>
<evidence type="ECO:0000313" key="6">
    <source>
        <dbReference type="EMBL" id="RUS85166.1"/>
    </source>
</evidence>
<feature type="site" description="Deprotonates C-terminal active site Cys" evidence="3">
    <location>
        <position position="24"/>
    </location>
</feature>
<dbReference type="SUPFAM" id="SSF52833">
    <property type="entry name" value="Thioredoxin-like"/>
    <property type="match status" value="1"/>
</dbReference>
<feature type="domain" description="Thioredoxin" evidence="5">
    <location>
        <begin position="1"/>
        <end position="105"/>
    </location>
</feature>
<dbReference type="GO" id="GO:0015035">
    <property type="term" value="F:protein-disulfide reductase activity"/>
    <property type="evidence" value="ECO:0007669"/>
    <property type="project" value="InterPro"/>
</dbReference>
<dbReference type="PANTHER" id="PTHR46115">
    <property type="entry name" value="THIOREDOXIN-LIKE PROTEIN 1"/>
    <property type="match status" value="1"/>
</dbReference>
<keyword evidence="1 4" id="KW-1015">Disulfide bond</keyword>
<dbReference type="STRING" id="188477.A0A433TUC2"/>
<dbReference type="CDD" id="cd02947">
    <property type="entry name" value="TRX_family"/>
    <property type="match status" value="1"/>
</dbReference>
<accession>A0A433TUC2</accession>
<feature type="active site" description="Nucleophile" evidence="3">
    <location>
        <position position="30"/>
    </location>
</feature>
<dbReference type="PROSITE" id="PS51352">
    <property type="entry name" value="THIOREDOXIN_2"/>
    <property type="match status" value="1"/>
</dbReference>
<protein>
    <recommendedName>
        <fullName evidence="2">Thioredoxin</fullName>
    </recommendedName>
</protein>
<feature type="disulfide bond" description="Redox-active" evidence="4">
    <location>
        <begin position="30"/>
        <end position="33"/>
    </location>
</feature>
<evidence type="ECO:0000256" key="2">
    <source>
        <dbReference type="PIRNR" id="PIRNR000077"/>
    </source>
</evidence>
<feature type="active site" description="Nucleophile" evidence="3">
    <location>
        <position position="33"/>
    </location>
</feature>
<feature type="site" description="Contributes to redox potential value" evidence="3">
    <location>
        <position position="31"/>
    </location>
</feature>
<comment type="caution">
    <text evidence="6">The sequence shown here is derived from an EMBL/GenBank/DDBJ whole genome shotgun (WGS) entry which is preliminary data.</text>
</comment>
<keyword evidence="4" id="KW-0676">Redox-active center</keyword>
<dbReference type="PRINTS" id="PR00421">
    <property type="entry name" value="THIOREDOXIN"/>
</dbReference>
<comment type="similarity">
    <text evidence="2">Belongs to the thioredoxin family.</text>
</comment>
<dbReference type="PIRSF" id="PIRSF000077">
    <property type="entry name" value="Thioredoxin"/>
    <property type="match status" value="1"/>
</dbReference>
<dbReference type="AlphaFoldDB" id="A0A433TUC2"/>
<evidence type="ECO:0000256" key="3">
    <source>
        <dbReference type="PIRSR" id="PIRSR000077-1"/>
    </source>
</evidence>
<dbReference type="Pfam" id="PF00085">
    <property type="entry name" value="Thioredoxin"/>
    <property type="match status" value="1"/>
</dbReference>
<evidence type="ECO:0000313" key="7">
    <source>
        <dbReference type="Proteomes" id="UP000271974"/>
    </source>
</evidence>
<dbReference type="NCBIfam" id="TIGR01068">
    <property type="entry name" value="thioredoxin"/>
    <property type="match status" value="1"/>
</dbReference>
<dbReference type="InterPro" id="IPR013766">
    <property type="entry name" value="Thioredoxin_domain"/>
</dbReference>
<feature type="site" description="Contributes to redox potential value" evidence="3">
    <location>
        <position position="32"/>
    </location>
</feature>
<gene>
    <name evidence="6" type="ORF">EGW08_007070</name>
</gene>
<sequence length="105" mass="11937">MKYITSKSEFDSTIAETKTLIVVDFWALWCGPCRKVEAIFNELDEQYKDEVMFIKVNVDDGGDIAAAASVRSIPSFHYIKNGQTIDRIDGAVSKYTLEQKIDQHK</sequence>
<dbReference type="OrthoDB" id="2121326at2759"/>
<dbReference type="InterPro" id="IPR017937">
    <property type="entry name" value="Thioredoxin_CS"/>
</dbReference>
<dbReference type="EMBL" id="RQTK01000179">
    <property type="protein sequence ID" value="RUS85166.1"/>
    <property type="molecule type" value="Genomic_DNA"/>
</dbReference>
<evidence type="ECO:0000256" key="4">
    <source>
        <dbReference type="PIRSR" id="PIRSR000077-4"/>
    </source>
</evidence>
<evidence type="ECO:0000256" key="1">
    <source>
        <dbReference type="ARBA" id="ARBA00023157"/>
    </source>
</evidence>
<organism evidence="6 7">
    <name type="scientific">Elysia chlorotica</name>
    <name type="common">Eastern emerald elysia</name>
    <name type="synonym">Sea slug</name>
    <dbReference type="NCBI Taxonomy" id="188477"/>
    <lineage>
        <taxon>Eukaryota</taxon>
        <taxon>Metazoa</taxon>
        <taxon>Spiralia</taxon>
        <taxon>Lophotrochozoa</taxon>
        <taxon>Mollusca</taxon>
        <taxon>Gastropoda</taxon>
        <taxon>Heterobranchia</taxon>
        <taxon>Euthyneura</taxon>
        <taxon>Panpulmonata</taxon>
        <taxon>Sacoglossa</taxon>
        <taxon>Placobranchoidea</taxon>
        <taxon>Plakobranchidae</taxon>
        <taxon>Elysia</taxon>
    </lineage>
</organism>
<dbReference type="Gene3D" id="3.40.30.10">
    <property type="entry name" value="Glutaredoxin"/>
    <property type="match status" value="1"/>
</dbReference>
<reference evidence="6 7" key="1">
    <citation type="submission" date="2019-01" db="EMBL/GenBank/DDBJ databases">
        <title>A draft genome assembly of the solar-powered sea slug Elysia chlorotica.</title>
        <authorList>
            <person name="Cai H."/>
            <person name="Li Q."/>
            <person name="Fang X."/>
            <person name="Li J."/>
            <person name="Curtis N.E."/>
            <person name="Altenburger A."/>
            <person name="Shibata T."/>
            <person name="Feng M."/>
            <person name="Maeda T."/>
            <person name="Schwartz J.A."/>
            <person name="Shigenobu S."/>
            <person name="Lundholm N."/>
            <person name="Nishiyama T."/>
            <person name="Yang H."/>
            <person name="Hasebe M."/>
            <person name="Li S."/>
            <person name="Pierce S.K."/>
            <person name="Wang J."/>
        </authorList>
    </citation>
    <scope>NUCLEOTIDE SEQUENCE [LARGE SCALE GENOMIC DNA]</scope>
    <source>
        <strain evidence="6">EC2010</strain>
        <tissue evidence="6">Whole organism of an adult</tissue>
    </source>
</reference>
<dbReference type="PROSITE" id="PS00194">
    <property type="entry name" value="THIOREDOXIN_1"/>
    <property type="match status" value="1"/>
</dbReference>
<name>A0A433TUC2_ELYCH</name>
<evidence type="ECO:0000259" key="5">
    <source>
        <dbReference type="PROSITE" id="PS51352"/>
    </source>
</evidence>